<name>A0ACD3B9W8_9AGAR</name>
<reference evidence="1 2" key="1">
    <citation type="journal article" date="2019" name="Nat. Ecol. Evol.">
        <title>Megaphylogeny resolves global patterns of mushroom evolution.</title>
        <authorList>
            <person name="Varga T."/>
            <person name="Krizsan K."/>
            <person name="Foldi C."/>
            <person name="Dima B."/>
            <person name="Sanchez-Garcia M."/>
            <person name="Sanchez-Ramirez S."/>
            <person name="Szollosi G.J."/>
            <person name="Szarkandi J.G."/>
            <person name="Papp V."/>
            <person name="Albert L."/>
            <person name="Andreopoulos W."/>
            <person name="Angelini C."/>
            <person name="Antonin V."/>
            <person name="Barry K.W."/>
            <person name="Bougher N.L."/>
            <person name="Buchanan P."/>
            <person name="Buyck B."/>
            <person name="Bense V."/>
            <person name="Catcheside P."/>
            <person name="Chovatia M."/>
            <person name="Cooper J."/>
            <person name="Damon W."/>
            <person name="Desjardin D."/>
            <person name="Finy P."/>
            <person name="Geml J."/>
            <person name="Haridas S."/>
            <person name="Hughes K."/>
            <person name="Justo A."/>
            <person name="Karasinski D."/>
            <person name="Kautmanova I."/>
            <person name="Kiss B."/>
            <person name="Kocsube S."/>
            <person name="Kotiranta H."/>
            <person name="LaButti K.M."/>
            <person name="Lechner B.E."/>
            <person name="Liimatainen K."/>
            <person name="Lipzen A."/>
            <person name="Lukacs Z."/>
            <person name="Mihaltcheva S."/>
            <person name="Morgado L.N."/>
            <person name="Niskanen T."/>
            <person name="Noordeloos M.E."/>
            <person name="Ohm R.A."/>
            <person name="Ortiz-Santana B."/>
            <person name="Ovrebo C."/>
            <person name="Racz N."/>
            <person name="Riley R."/>
            <person name="Savchenko A."/>
            <person name="Shiryaev A."/>
            <person name="Soop K."/>
            <person name="Spirin V."/>
            <person name="Szebenyi C."/>
            <person name="Tomsovsky M."/>
            <person name="Tulloss R.E."/>
            <person name="Uehling J."/>
            <person name="Grigoriev I.V."/>
            <person name="Vagvolgyi C."/>
            <person name="Papp T."/>
            <person name="Martin F.M."/>
            <person name="Miettinen O."/>
            <person name="Hibbett D.S."/>
            <person name="Nagy L.G."/>
        </authorList>
    </citation>
    <scope>NUCLEOTIDE SEQUENCE [LARGE SCALE GENOMIC DNA]</scope>
    <source>
        <strain evidence="1 2">NL-1719</strain>
    </source>
</reference>
<dbReference type="EMBL" id="ML208264">
    <property type="protein sequence ID" value="TFK75113.1"/>
    <property type="molecule type" value="Genomic_DNA"/>
</dbReference>
<proteinExistence type="predicted"/>
<accession>A0ACD3B9W8</accession>
<organism evidence="1 2">
    <name type="scientific">Pluteus cervinus</name>
    <dbReference type="NCBI Taxonomy" id="181527"/>
    <lineage>
        <taxon>Eukaryota</taxon>
        <taxon>Fungi</taxon>
        <taxon>Dikarya</taxon>
        <taxon>Basidiomycota</taxon>
        <taxon>Agaricomycotina</taxon>
        <taxon>Agaricomycetes</taxon>
        <taxon>Agaricomycetidae</taxon>
        <taxon>Agaricales</taxon>
        <taxon>Pluteineae</taxon>
        <taxon>Pluteaceae</taxon>
        <taxon>Pluteus</taxon>
    </lineage>
</organism>
<sequence>MAHNTSSDTESHLLSSQITFLEHEKTRLLLELDKVNQKLTTTRADYHTLHNRQLPISKLPLELLASIFLLIQESSRIPGGTIVAFEVVASHVCRHWRAISLGTPLLWSKIDISIITQRDVELKNLEGFKTKLSIYLTRSSTCPVVIFLKLPCSVLLDDYLPILLPHANRWYRLSIDLWAGDLQEDEVLIHLGSAYTPLLQHLSITCNRWQRNRGEPPPVKFSTVTPTILTSGAPALTFARLAGKVLGVVQPPLHTVQTLHLEGGFKQYMSYDQFITLFTSLPSLVNLSLTDFIVRLPQDPFITPKPISLPSLRCLRLCGTNTPAHRLLTLLSLPNIDNLVLREIDSFESLVLMNPVIRTLTLRECAFSEEEVREVVKAFPMAVNVAFDDSIPQLLDLLGTGTETDDDLGLDTEDSQQQQHLGPYPWPHLGTLTLLDMRTRDVIPLCRMVERMKMSGRIVPIVRLTRRARSVLKLKDRLEWLKGMTKVESWDCFVDGVNGGGGAGTGGGEGEGGRWPPGLGYIDEEDF</sequence>
<protein>
    <submittedName>
        <fullName evidence="1">Uncharacterized protein</fullName>
    </submittedName>
</protein>
<gene>
    <name evidence="1" type="ORF">BDN72DRAFT_832423</name>
</gene>
<evidence type="ECO:0000313" key="2">
    <source>
        <dbReference type="Proteomes" id="UP000308600"/>
    </source>
</evidence>
<keyword evidence="2" id="KW-1185">Reference proteome</keyword>
<dbReference type="Proteomes" id="UP000308600">
    <property type="component" value="Unassembled WGS sequence"/>
</dbReference>
<evidence type="ECO:0000313" key="1">
    <source>
        <dbReference type="EMBL" id="TFK75113.1"/>
    </source>
</evidence>